<evidence type="ECO:0000313" key="3">
    <source>
        <dbReference type="Proteomes" id="UP000095392"/>
    </source>
</evidence>
<keyword evidence="3" id="KW-1185">Reference proteome</keyword>
<evidence type="ECO:0008006" key="4">
    <source>
        <dbReference type="Google" id="ProtNLM"/>
    </source>
</evidence>
<dbReference type="AlphaFoldDB" id="A0AB36FKX1"/>
<dbReference type="RefSeq" id="WP_069949023.1">
    <property type="nucleotide sequence ID" value="NZ_CP147981.1"/>
</dbReference>
<sequence length="148" mass="15751">MLNNRRLSKQKGMTTVDWLITIAGIAAITVYFSGKSESAGTKTDESMIYDTFNHIVESARNAKQGQTDGYASLDIEFLSTNNYISPAYGDGTGSNPKGGDWNLDGSTVSTLVVSATGLSDELCGRLASKFNRWSTAACTSGTVTLTTN</sequence>
<gene>
    <name evidence="2" type="ORF">BFV95_4697</name>
</gene>
<comment type="caution">
    <text evidence="2">The sequence shown here is derived from an EMBL/GenBank/DDBJ whole genome shotgun (WGS) entry which is preliminary data.</text>
</comment>
<keyword evidence="1" id="KW-0812">Transmembrane</keyword>
<keyword evidence="1" id="KW-1133">Transmembrane helix</keyword>
<evidence type="ECO:0000313" key="2">
    <source>
        <dbReference type="EMBL" id="OES24671.1"/>
    </source>
</evidence>
<protein>
    <recommendedName>
        <fullName evidence="4">Prepilin-type N-terminal cleavage/methylation domain-containing protein</fullName>
    </recommendedName>
</protein>
<feature type="transmembrane region" description="Helical" evidence="1">
    <location>
        <begin position="12"/>
        <end position="32"/>
    </location>
</feature>
<accession>A0AB36FKX1</accession>
<evidence type="ECO:0000256" key="1">
    <source>
        <dbReference type="SAM" id="Phobius"/>
    </source>
</evidence>
<proteinExistence type="predicted"/>
<name>A0AB36FKX1_ALTMA</name>
<reference evidence="2 3" key="1">
    <citation type="submission" date="2016-09" db="EMBL/GenBank/DDBJ databases">
        <title>Draft Genome Sequence of four Alteromonas macleodii strains isolated from copper coupons and grown long-term at elevated copper levels.</title>
        <authorList>
            <person name="Cusick K."/>
            <person name="Dale J."/>
            <person name="Little B."/>
            <person name="Biffinger J."/>
        </authorList>
    </citation>
    <scope>NUCLEOTIDE SEQUENCE [LARGE SCALE GENOMIC DNA]</scope>
    <source>
        <strain evidence="2 3">KCP01</strain>
    </source>
</reference>
<dbReference type="Proteomes" id="UP000095392">
    <property type="component" value="Unassembled WGS sequence"/>
</dbReference>
<dbReference type="EMBL" id="MIPY01000060">
    <property type="protein sequence ID" value="OES24671.1"/>
    <property type="molecule type" value="Genomic_DNA"/>
</dbReference>
<organism evidence="2 3">
    <name type="scientific">Alteromonas macleodii</name>
    <name type="common">Pseudoalteromonas macleodii</name>
    <dbReference type="NCBI Taxonomy" id="28108"/>
    <lineage>
        <taxon>Bacteria</taxon>
        <taxon>Pseudomonadati</taxon>
        <taxon>Pseudomonadota</taxon>
        <taxon>Gammaproteobacteria</taxon>
        <taxon>Alteromonadales</taxon>
        <taxon>Alteromonadaceae</taxon>
        <taxon>Alteromonas/Salinimonas group</taxon>
        <taxon>Alteromonas</taxon>
    </lineage>
</organism>
<keyword evidence="1" id="KW-0472">Membrane</keyword>